<dbReference type="GO" id="GO:0070979">
    <property type="term" value="P:protein K11-linked ubiquitination"/>
    <property type="evidence" value="ECO:0007669"/>
    <property type="project" value="TreeGrafter"/>
</dbReference>
<dbReference type="PANTHER" id="PTHR13260">
    <property type="entry name" value="ANAPHASE PROMOTING COMPLEX SUBUNIT 4 APC4"/>
    <property type="match status" value="1"/>
</dbReference>
<dbReference type="InterPro" id="IPR024789">
    <property type="entry name" value="APC4"/>
</dbReference>
<dbReference type="Pfam" id="PF12894">
    <property type="entry name" value="ANAPC4_WD40"/>
    <property type="match status" value="1"/>
</dbReference>
<dbReference type="InterPro" id="IPR001680">
    <property type="entry name" value="WD40_rpt"/>
</dbReference>
<dbReference type="SMART" id="SM00320">
    <property type="entry name" value="WD40"/>
    <property type="match status" value="2"/>
</dbReference>
<dbReference type="InterPro" id="IPR036322">
    <property type="entry name" value="WD40_repeat_dom_sf"/>
</dbReference>
<feature type="domain" description="Anaphase-promoting complex subunit 4 long" evidence="8">
    <location>
        <begin position="238"/>
        <end position="439"/>
    </location>
</feature>
<dbReference type="SUPFAM" id="SSF50978">
    <property type="entry name" value="WD40 repeat-like"/>
    <property type="match status" value="1"/>
</dbReference>
<evidence type="ECO:0000256" key="4">
    <source>
        <dbReference type="ARBA" id="ARBA00022786"/>
    </source>
</evidence>
<evidence type="ECO:0000256" key="3">
    <source>
        <dbReference type="ARBA" id="ARBA00022776"/>
    </source>
</evidence>
<dbReference type="EMBL" id="JAODUO010001294">
    <property type="protein sequence ID" value="KAK2166972.1"/>
    <property type="molecule type" value="Genomic_DNA"/>
</dbReference>
<evidence type="ECO:0000256" key="6">
    <source>
        <dbReference type="SAM" id="MobiDB-lite"/>
    </source>
</evidence>
<feature type="compositionally biased region" description="Polar residues" evidence="6">
    <location>
        <begin position="570"/>
        <end position="584"/>
    </location>
</feature>
<evidence type="ECO:0000313" key="10">
    <source>
        <dbReference type="Proteomes" id="UP001209878"/>
    </source>
</evidence>
<evidence type="ECO:0000259" key="8">
    <source>
        <dbReference type="Pfam" id="PF12896"/>
    </source>
</evidence>
<evidence type="ECO:0000313" key="9">
    <source>
        <dbReference type="EMBL" id="KAK2166972.1"/>
    </source>
</evidence>
<dbReference type="InterPro" id="IPR015943">
    <property type="entry name" value="WD40/YVTN_repeat-like_dom_sf"/>
</dbReference>
<dbReference type="InterPro" id="IPR024790">
    <property type="entry name" value="APC4_long_dom"/>
</dbReference>
<dbReference type="GO" id="GO:0051301">
    <property type="term" value="P:cell division"/>
    <property type="evidence" value="ECO:0007669"/>
    <property type="project" value="UniProtKB-KW"/>
</dbReference>
<feature type="region of interest" description="Disordered" evidence="6">
    <location>
        <begin position="564"/>
        <end position="584"/>
    </location>
</feature>
<evidence type="ECO:0000256" key="2">
    <source>
        <dbReference type="ARBA" id="ARBA00022618"/>
    </source>
</evidence>
<gene>
    <name evidence="9" type="ORF">NP493_1295g01027</name>
</gene>
<keyword evidence="5" id="KW-0131">Cell cycle</keyword>
<dbReference type="GO" id="GO:0005680">
    <property type="term" value="C:anaphase-promoting complex"/>
    <property type="evidence" value="ECO:0007669"/>
    <property type="project" value="InterPro"/>
</dbReference>
<keyword evidence="3" id="KW-0498">Mitosis</keyword>
<dbReference type="GO" id="GO:0034399">
    <property type="term" value="C:nuclear periphery"/>
    <property type="evidence" value="ECO:0007669"/>
    <property type="project" value="TreeGrafter"/>
</dbReference>
<evidence type="ECO:0000256" key="5">
    <source>
        <dbReference type="ARBA" id="ARBA00023306"/>
    </source>
</evidence>
<dbReference type="PANTHER" id="PTHR13260:SF0">
    <property type="entry name" value="ANAPHASE-PROMOTING COMPLEX SUBUNIT 4"/>
    <property type="match status" value="1"/>
</dbReference>
<protein>
    <recommendedName>
        <fullName evidence="1">Anaphase-promoting complex subunit 4</fullName>
    </recommendedName>
</protein>
<reference evidence="9" key="1">
    <citation type="journal article" date="2023" name="Mol. Biol. Evol.">
        <title>Third-Generation Sequencing Reveals the Adaptive Role of the Epigenome in Three Deep-Sea Polychaetes.</title>
        <authorList>
            <person name="Perez M."/>
            <person name="Aroh O."/>
            <person name="Sun Y."/>
            <person name="Lan Y."/>
            <person name="Juniper S.K."/>
            <person name="Young C.R."/>
            <person name="Angers B."/>
            <person name="Qian P.Y."/>
        </authorList>
    </citation>
    <scope>NUCLEOTIDE SEQUENCE</scope>
    <source>
        <strain evidence="9">R07B-5</strain>
    </source>
</reference>
<dbReference type="Gene3D" id="2.130.10.10">
    <property type="entry name" value="YVTN repeat-like/Quinoprotein amine dehydrogenase"/>
    <property type="match status" value="1"/>
</dbReference>
<dbReference type="InterPro" id="IPR024977">
    <property type="entry name" value="Apc4-like_WD40_dom"/>
</dbReference>
<dbReference type="Proteomes" id="UP001209878">
    <property type="component" value="Unassembled WGS sequence"/>
</dbReference>
<evidence type="ECO:0000256" key="1">
    <source>
        <dbReference type="ARBA" id="ARBA00016067"/>
    </source>
</evidence>
<dbReference type="Pfam" id="PF12896">
    <property type="entry name" value="ANAPC4"/>
    <property type="match status" value="1"/>
</dbReference>
<dbReference type="AlphaFoldDB" id="A0AAD9NE52"/>
<feature type="domain" description="Anaphase-promoting complex subunit 4-like WD40" evidence="7">
    <location>
        <begin position="22"/>
        <end position="109"/>
    </location>
</feature>
<proteinExistence type="predicted"/>
<organism evidence="9 10">
    <name type="scientific">Ridgeia piscesae</name>
    <name type="common">Tubeworm</name>
    <dbReference type="NCBI Taxonomy" id="27915"/>
    <lineage>
        <taxon>Eukaryota</taxon>
        <taxon>Metazoa</taxon>
        <taxon>Spiralia</taxon>
        <taxon>Lophotrochozoa</taxon>
        <taxon>Annelida</taxon>
        <taxon>Polychaeta</taxon>
        <taxon>Sedentaria</taxon>
        <taxon>Canalipalpata</taxon>
        <taxon>Sabellida</taxon>
        <taxon>Siboglinidae</taxon>
        <taxon>Ridgeia</taxon>
    </lineage>
</organism>
<keyword evidence="10" id="KW-1185">Reference proteome</keyword>
<keyword evidence="2" id="KW-0132">Cell division</keyword>
<accession>A0AAD9NE52</accession>
<comment type="caution">
    <text evidence="9">The sequence shown here is derived from an EMBL/GenBank/DDBJ whole genome shotgun (WGS) entry which is preliminary data.</text>
</comment>
<evidence type="ECO:0000259" key="7">
    <source>
        <dbReference type="Pfam" id="PF12894"/>
    </source>
</evidence>
<sequence>MPEKSPFKQVDEKHVSAEVTCMRWSPKMDLIVVANVQAEVILYRLSWQKVWTLPAPCEHCKVTCLAWRTDGKVVAVGYDTGQMQLCDVENASCLHSVTLSGAITAICWVSGAMLEGGGTEADDTTEDVFQDMSSHYLPRLPAFSKGINKGCFMGREDNVEDSKRLKGQKDLNILVTGTAAGRVSLYAYGVFPVGEVDLSRHGIGKSGHILHASLSEDLYLLSLLLQTHREDAGSRDVYLMSFDTTLLASRHKQLQTLALKFGQLLSLMTYLHTTIEQMQEAWEDILLEMDSKLQKFAEEKNKVCGGSVSNDFLQLLMFGIPSDELQVFLLHDLTEKGLKKLGHSIETSYSNIQKLVLKHLHSVGLAIVYHLEDIRGMSLWYDKFGVLGLSTATVQQAVAVAGSFMLKASELQQVIDGSMKNLKAFFWWLYVVIQQLSDEPVPPELSKMTEQDLNFVAHFLKENFTEELDGRQSGFKLEKVGQYLKNEELHDPPDGSTNPWVDFLEHNPKLQESSLLYRACPTKSLVQMHDSLKKSVDVTVQHSAAVVGQSLQCVSTSHLFTLPHSESERTSPNPDSHNSAGSMTVKCTCTRPSPVTLYLVRNFTSFDRRSQETGHWS</sequence>
<dbReference type="GO" id="GO:0031145">
    <property type="term" value="P:anaphase-promoting complex-dependent catabolic process"/>
    <property type="evidence" value="ECO:0007669"/>
    <property type="project" value="InterPro"/>
</dbReference>
<keyword evidence="4" id="KW-0833">Ubl conjugation pathway</keyword>
<name>A0AAD9NE52_RIDPI</name>